<reference evidence="2 3" key="1">
    <citation type="journal article" date="2020" name="Nat. Food">
        <title>A phased Vanilla planifolia genome enables genetic improvement of flavour and production.</title>
        <authorList>
            <person name="Hasing T."/>
            <person name="Tang H."/>
            <person name="Brym M."/>
            <person name="Khazi F."/>
            <person name="Huang T."/>
            <person name="Chambers A.H."/>
        </authorList>
    </citation>
    <scope>NUCLEOTIDE SEQUENCE [LARGE SCALE GENOMIC DNA]</scope>
    <source>
        <tissue evidence="2">Leaf</tissue>
    </source>
</reference>
<dbReference type="PANTHER" id="PTHR35751:SF3">
    <property type="entry name" value="OS06G0530200 PROTEIN"/>
    <property type="match status" value="1"/>
</dbReference>
<accession>A0A835UJV0</accession>
<evidence type="ECO:0000256" key="1">
    <source>
        <dbReference type="SAM" id="MobiDB-lite"/>
    </source>
</evidence>
<evidence type="ECO:0000313" key="2">
    <source>
        <dbReference type="EMBL" id="KAG0464108.1"/>
    </source>
</evidence>
<dbReference type="Proteomes" id="UP000636800">
    <property type="component" value="Chromosome 10"/>
</dbReference>
<sequence length="169" mass="18704">MVAIDAMKRIPRIKFPQRHPKSSSGSVASSSAEQKDMFKFGSPPAQPTSASAEETRSYRFRSDVPAPPAYSAIGGKASLLPKRTPLSKEEIDAILWPLLFSEVINKKAWSYVSAIIFNLYTRISNSGSIVGSWVAVFDYRCSPHHVRMESQHIIPDSGNKKYVQSAEDS</sequence>
<feature type="compositionally biased region" description="Low complexity" evidence="1">
    <location>
        <begin position="22"/>
        <end position="32"/>
    </location>
</feature>
<organism evidence="2 3">
    <name type="scientific">Vanilla planifolia</name>
    <name type="common">Vanilla</name>
    <dbReference type="NCBI Taxonomy" id="51239"/>
    <lineage>
        <taxon>Eukaryota</taxon>
        <taxon>Viridiplantae</taxon>
        <taxon>Streptophyta</taxon>
        <taxon>Embryophyta</taxon>
        <taxon>Tracheophyta</taxon>
        <taxon>Spermatophyta</taxon>
        <taxon>Magnoliopsida</taxon>
        <taxon>Liliopsida</taxon>
        <taxon>Asparagales</taxon>
        <taxon>Orchidaceae</taxon>
        <taxon>Vanilloideae</taxon>
        <taxon>Vanilleae</taxon>
        <taxon>Vanilla</taxon>
    </lineage>
</organism>
<gene>
    <name evidence="2" type="ORF">HPP92_020177</name>
</gene>
<name>A0A835UJV0_VANPL</name>
<keyword evidence="3" id="KW-1185">Reference proteome</keyword>
<comment type="caution">
    <text evidence="2">The sequence shown here is derived from an EMBL/GenBank/DDBJ whole genome shotgun (WGS) entry which is preliminary data.</text>
</comment>
<evidence type="ECO:0000313" key="3">
    <source>
        <dbReference type="Proteomes" id="UP000636800"/>
    </source>
</evidence>
<feature type="region of interest" description="Disordered" evidence="1">
    <location>
        <begin position="1"/>
        <end position="58"/>
    </location>
</feature>
<dbReference type="AlphaFoldDB" id="A0A835UJV0"/>
<protein>
    <submittedName>
        <fullName evidence="2">Uncharacterized protein</fullName>
    </submittedName>
</protein>
<dbReference type="EMBL" id="JADCNL010000010">
    <property type="protein sequence ID" value="KAG0464108.1"/>
    <property type="molecule type" value="Genomic_DNA"/>
</dbReference>
<feature type="compositionally biased region" description="Basic residues" evidence="1">
    <location>
        <begin position="9"/>
        <end position="21"/>
    </location>
</feature>
<dbReference type="PANTHER" id="PTHR35751">
    <property type="match status" value="1"/>
</dbReference>
<dbReference type="OrthoDB" id="47475at2759"/>
<proteinExistence type="predicted"/>